<evidence type="ECO:0000256" key="4">
    <source>
        <dbReference type="ARBA" id="ARBA00022737"/>
    </source>
</evidence>
<dbReference type="InterPro" id="IPR008930">
    <property type="entry name" value="Terpenoid_cyclase/PrenylTrfase"/>
</dbReference>
<reference evidence="13" key="1">
    <citation type="journal article" date="2021" name="J Fungi (Basel)">
        <title>Virulence traits and population genomics of the black yeast Aureobasidium melanogenum.</title>
        <authorList>
            <person name="Cernosa A."/>
            <person name="Sun X."/>
            <person name="Gostincar C."/>
            <person name="Fang C."/>
            <person name="Gunde-Cimerman N."/>
            <person name="Song Z."/>
        </authorList>
    </citation>
    <scope>NUCLEOTIDE SEQUENCE</scope>
    <source>
        <strain evidence="13">EXF-9298</strain>
    </source>
</reference>
<protein>
    <recommendedName>
        <fullName evidence="8">lanosterol synthase</fullName>
        <ecNumber evidence="8">5.4.99.7</ecNumber>
    </recommendedName>
</protein>
<dbReference type="NCBIfam" id="TIGR01787">
    <property type="entry name" value="squalene_cyclas"/>
    <property type="match status" value="1"/>
</dbReference>
<dbReference type="InterPro" id="IPR002365">
    <property type="entry name" value="Terpene_synthase_CS"/>
</dbReference>
<feature type="region of interest" description="Disordered" evidence="9">
    <location>
        <begin position="1"/>
        <end position="42"/>
    </location>
</feature>
<evidence type="ECO:0000259" key="10">
    <source>
        <dbReference type="Pfam" id="PF12719"/>
    </source>
</evidence>
<feature type="compositionally biased region" description="Basic and acidic residues" evidence="9">
    <location>
        <begin position="588"/>
        <end position="597"/>
    </location>
</feature>
<dbReference type="PROSITE" id="PS01074">
    <property type="entry name" value="TERPENE_SYNTHASES"/>
    <property type="match status" value="1"/>
</dbReference>
<gene>
    <name evidence="13" type="ORF">KCU98_g4974</name>
</gene>
<accession>A0A9P8JXA7</accession>
<comment type="similarity">
    <text evidence="1">Belongs to the CND3 (condensin subunit 3) family.</text>
</comment>
<dbReference type="Pfam" id="PF13243">
    <property type="entry name" value="SQHop_cyclase_C"/>
    <property type="match status" value="1"/>
</dbReference>
<feature type="region of interest" description="Disordered" evidence="9">
    <location>
        <begin position="588"/>
        <end position="645"/>
    </location>
</feature>
<dbReference type="PANTHER" id="PTHR11764:SF20">
    <property type="entry name" value="LANOSTEROL SYNTHASE"/>
    <property type="match status" value="1"/>
</dbReference>
<sequence>MPGRVAGSSAKGATTTSKPRTSRAARAAASSPATNIPDEGPTTKLRNHVAAVFADAQKSNTGHRKLVINLRKIQEACCYEPLSSNKNQAEYDFDEDDFNTEVVRCVLRVLPIKKSETVGDRIVKFLGIFLRVASEKDNQLVPDQDGALPETPTSRLTNAILNILLQLLSTKDKIVRFRATQISAHIINTLDTLDDQMFHLLRLALLKRIHDKESSVRMHAIYGLSRLAAELDEDEQDEDSDDDDASSGVLEKLLNVLQNDPSAEVRRALLLNLPLTPTTLPYLLERARDLDAATRRALYARLLPALGDFRHLSLTHREKLLRWGLRDRDETVRKATARLFRERWIEDCAALPAATAPEEETDDGKKKAGVTKAAEPSLDALLELLERIDVANSGNAGGVALEAMSEFWDGRPDYREYVTFDSEAFWDEISPESVFVARTFNDYCRAKDARGDGRLLDMLEMKMPEVTKFGFLLEIQINKLIECVRGAASGGPDGDGDEEMEEESVQREFIVEQMLHMAISFDYSDEVGRRKMFGLMREALTMPELPEESTRLAVETLRLVCGDDRSDKGESDFCGIVLEAIAEVHDTIMGDEGDKTKSSTGEESFHSARSEVSNDDSARRAKNSKRSENDDEEEEEEEEEEEDEEKAIREIMVNMKCLHIAQCMLQNIQCELEQTVPLVTMLNNLIVPAVRSQEAPIRERGLVCLGLCCLLGKNLAQENITLFLHCFIKGHASLQTICLQIITDILTTHPSLLAPVASSGDGDETSATVSATEPSPMLKPVLKVFSKSLKSEDLDVQSTGASALSKLMLSQLITDPDLLKGLVIAFFDPETSANASLRQALTYFLPVYCHSRAANAERMANIATGVISRLAALREAFIEEEDVEEGEMVTLSVVGGMLVDWTDPRKVIGSSEEAKTGKLRVEEGAAPDSDMIHFVLAEQILEKLVTSQTSKDERKVLFSMLSKLHLTVSSPDPGLLRTVLELVAEAIESKVASDATSRNALAKMQTALLKLMHDIATAERGGGGEETVVEDATAVQRTDVDETAQSVTGADAREEEEEEATEVEAEDDPVNAQLRRELESTRIEDPEAEGTRMDIDEEMEDYDFSGMADDKDVQALMDSMVDDDDDLIDTSRMVARQVGDQKTDATRWRLRDVGGEQTWHYLSEEQAKEWPQTTADKYFLGLPTEQPNLPQAKTPLQSAENGLEFFSKLQLPPGNWGCEYGGPMFLLPGVVITWYVTKTPIPDAYKIELKNYLYARQHPEDGGWGLHIEGDSSVFGTAMNYVALRLLGADAEDPRLIKARGLLHKLGGAVNGPHWAKFWLSVLGVTPWDLVNPVPPELWLVPDWVPIAPWRWWIHMRMVFLPMSFIWSRKWSFPADKLVKELRQELFVEPYETINFASHRNSISRFDNYHPKSWVLNLINWILVNIWNPFLRTESLVKRAEDWVWFLVKREDENSDYSDLAPVNAPMNMLCCYIVDGPDSYSVRRHRERLEEFLWVKDEGMLVNGTNGVQNWDTSFLIQAVVECDKAEDPKWRPMLEKALEYLESAQIREECVDQHITYRQQRKGAWGFSTKSQGYTVSDTTSEGLKAVLMLQFLPSYPQLISDERIKEAIDVLLTMQNKKSGGCSSYETQRGSELMEWLNAAEVFGRIMVEYDYPECTTAVVTALTMFSKLYPGYRSQEIAVFKKGAYNYIRNAQRADGSWYGSWAICFTYAGMFALEALATAGETHTNSARVRKGCQFFIDKQMKDGGWGETYRSCETGEYCQHKQSQVVQTAWAVIALLEAGYPDRAPIEKAVKLIMSRQQPNGEWLQEGIEGVFNKSCMISYPNYKFIFPIKALGMFAKKYGDIELQ</sequence>
<dbReference type="InterPro" id="IPR032697">
    <property type="entry name" value="SQ_cyclase_N"/>
</dbReference>
<dbReference type="InterPro" id="IPR018333">
    <property type="entry name" value="Squalene_cyclase"/>
</dbReference>
<dbReference type="SUPFAM" id="SSF48371">
    <property type="entry name" value="ARM repeat"/>
    <property type="match status" value="1"/>
</dbReference>
<dbReference type="Proteomes" id="UP000729357">
    <property type="component" value="Unassembled WGS sequence"/>
</dbReference>
<dbReference type="Gene3D" id="6.20.120.20">
    <property type="match status" value="1"/>
</dbReference>
<reference evidence="13" key="2">
    <citation type="submission" date="2021-08" db="EMBL/GenBank/DDBJ databases">
        <authorList>
            <person name="Gostincar C."/>
            <person name="Sun X."/>
            <person name="Song Z."/>
            <person name="Gunde-Cimerman N."/>
        </authorList>
    </citation>
    <scope>NUCLEOTIDE SEQUENCE</scope>
    <source>
        <strain evidence="13">EXF-9298</strain>
    </source>
</reference>
<evidence type="ECO:0000256" key="9">
    <source>
        <dbReference type="SAM" id="MobiDB-lite"/>
    </source>
</evidence>
<dbReference type="SFLD" id="SFLDG01016">
    <property type="entry name" value="Prenyltransferase_Like_2"/>
    <property type="match status" value="1"/>
</dbReference>
<keyword evidence="4" id="KW-0677">Repeat</keyword>
<feature type="compositionally biased region" description="Acidic residues" evidence="9">
    <location>
        <begin position="1053"/>
        <end position="1068"/>
    </location>
</feature>
<name>A0A9P8JXA7_AURME</name>
<evidence type="ECO:0000256" key="7">
    <source>
        <dbReference type="ARBA" id="ARBA00023235"/>
    </source>
</evidence>
<feature type="compositionally biased region" description="Low complexity" evidence="9">
    <location>
        <begin position="13"/>
        <end position="34"/>
    </location>
</feature>
<evidence type="ECO:0000313" key="13">
    <source>
        <dbReference type="EMBL" id="KAG9985058.1"/>
    </source>
</evidence>
<feature type="domain" description="Squalene cyclase C-terminal" evidence="11">
    <location>
        <begin position="1512"/>
        <end position="1841"/>
    </location>
</feature>
<feature type="domain" description="Nuclear condensin complex subunit 3 C-terminal" evidence="10">
    <location>
        <begin position="656"/>
        <end position="966"/>
    </location>
</feature>
<dbReference type="GO" id="GO:0005811">
    <property type="term" value="C:lipid droplet"/>
    <property type="evidence" value="ECO:0007669"/>
    <property type="project" value="InterPro"/>
</dbReference>
<dbReference type="InterPro" id="IPR032696">
    <property type="entry name" value="SQ_cyclase_C"/>
</dbReference>
<dbReference type="GO" id="GO:0006696">
    <property type="term" value="P:ergosterol biosynthetic process"/>
    <property type="evidence" value="ECO:0007669"/>
    <property type="project" value="TreeGrafter"/>
</dbReference>
<dbReference type="InterPro" id="IPR011989">
    <property type="entry name" value="ARM-like"/>
</dbReference>
<feature type="domain" description="Squalene cyclase N-terminal" evidence="12">
    <location>
        <begin position="1211"/>
        <end position="1498"/>
    </location>
</feature>
<feature type="compositionally biased region" description="Acidic residues" evidence="9">
    <location>
        <begin position="629"/>
        <end position="645"/>
    </location>
</feature>
<dbReference type="Pfam" id="PF13249">
    <property type="entry name" value="SQHop_cyclase_N"/>
    <property type="match status" value="1"/>
</dbReference>
<keyword evidence="3" id="KW-0444">Lipid biosynthesis</keyword>
<dbReference type="GO" id="GO:0000250">
    <property type="term" value="F:lanosterol synthase activity"/>
    <property type="evidence" value="ECO:0007669"/>
    <property type="project" value="UniProtKB-EC"/>
</dbReference>
<dbReference type="InterPro" id="IPR016024">
    <property type="entry name" value="ARM-type_fold"/>
</dbReference>
<keyword evidence="6" id="KW-0443">Lipid metabolism</keyword>
<evidence type="ECO:0000256" key="6">
    <source>
        <dbReference type="ARBA" id="ARBA00023098"/>
    </source>
</evidence>
<dbReference type="Gene3D" id="1.50.10.20">
    <property type="match status" value="2"/>
</dbReference>
<evidence type="ECO:0000313" key="14">
    <source>
        <dbReference type="Proteomes" id="UP000729357"/>
    </source>
</evidence>
<dbReference type="GO" id="GO:0016104">
    <property type="term" value="P:triterpenoid biosynthetic process"/>
    <property type="evidence" value="ECO:0007669"/>
    <property type="project" value="InterPro"/>
</dbReference>
<keyword evidence="14" id="KW-1185">Reference proteome</keyword>
<evidence type="ECO:0000256" key="2">
    <source>
        <dbReference type="ARBA" id="ARBA00009755"/>
    </source>
</evidence>
<comment type="caution">
    <text evidence="13">The sequence shown here is derived from an EMBL/GenBank/DDBJ whole genome shotgun (WGS) entry which is preliminary data.</text>
</comment>
<dbReference type="EMBL" id="JAHFXS010000428">
    <property type="protein sequence ID" value="KAG9985058.1"/>
    <property type="molecule type" value="Genomic_DNA"/>
</dbReference>
<dbReference type="PANTHER" id="PTHR11764">
    <property type="entry name" value="TERPENE CYCLASE/MUTASE FAMILY MEMBER"/>
    <property type="match status" value="1"/>
</dbReference>
<dbReference type="SUPFAM" id="SSF48239">
    <property type="entry name" value="Terpenoid cyclases/Protein prenyltransferases"/>
    <property type="match status" value="2"/>
</dbReference>
<evidence type="ECO:0000256" key="8">
    <source>
        <dbReference type="ARBA" id="ARBA00029485"/>
    </source>
</evidence>
<evidence type="ECO:0000256" key="1">
    <source>
        <dbReference type="ARBA" id="ARBA00006533"/>
    </source>
</evidence>
<dbReference type="FunFam" id="1.50.10.20:FF:000003">
    <property type="entry name" value="Terpene cyclase/mutase family member"/>
    <property type="match status" value="1"/>
</dbReference>
<evidence type="ECO:0000259" key="11">
    <source>
        <dbReference type="Pfam" id="PF13243"/>
    </source>
</evidence>
<keyword evidence="7" id="KW-0413">Isomerase</keyword>
<dbReference type="CDD" id="cd02892">
    <property type="entry name" value="SQCY_1"/>
    <property type="match status" value="1"/>
</dbReference>
<comment type="similarity">
    <text evidence="2">Belongs to the terpene cyclase/mutase family.</text>
</comment>
<feature type="region of interest" description="Disordered" evidence="9">
    <location>
        <begin position="1040"/>
        <end position="1068"/>
    </location>
</feature>
<dbReference type="Pfam" id="PF12719">
    <property type="entry name" value="Cnd3"/>
    <property type="match status" value="1"/>
</dbReference>
<evidence type="ECO:0000256" key="3">
    <source>
        <dbReference type="ARBA" id="ARBA00022516"/>
    </source>
</evidence>
<evidence type="ECO:0000256" key="5">
    <source>
        <dbReference type="ARBA" id="ARBA00022955"/>
    </source>
</evidence>
<keyword evidence="5" id="KW-0752">Steroid biosynthesis</keyword>
<evidence type="ECO:0000259" key="12">
    <source>
        <dbReference type="Pfam" id="PF13249"/>
    </source>
</evidence>
<feature type="non-terminal residue" evidence="13">
    <location>
        <position position="1"/>
    </location>
</feature>
<dbReference type="Gene3D" id="1.25.10.10">
    <property type="entry name" value="Leucine-rich Repeat Variant"/>
    <property type="match status" value="1"/>
</dbReference>
<proteinExistence type="inferred from homology"/>
<dbReference type="EC" id="5.4.99.7" evidence="8"/>
<organism evidence="13 14">
    <name type="scientific">Aureobasidium melanogenum</name>
    <name type="common">Aureobasidium pullulans var. melanogenum</name>
    <dbReference type="NCBI Taxonomy" id="46634"/>
    <lineage>
        <taxon>Eukaryota</taxon>
        <taxon>Fungi</taxon>
        <taxon>Dikarya</taxon>
        <taxon>Ascomycota</taxon>
        <taxon>Pezizomycotina</taxon>
        <taxon>Dothideomycetes</taxon>
        <taxon>Dothideomycetidae</taxon>
        <taxon>Dothideales</taxon>
        <taxon>Saccotheciaceae</taxon>
        <taxon>Aureobasidium</taxon>
    </lineage>
</organism>
<dbReference type="InterPro" id="IPR025977">
    <property type="entry name" value="Cnd3_C"/>
</dbReference>